<protein>
    <recommendedName>
        <fullName evidence="2">histidine kinase</fullName>
        <ecNumber evidence="2">2.7.13.3</ecNumber>
    </recommendedName>
</protein>
<evidence type="ECO:0000256" key="6">
    <source>
        <dbReference type="ARBA" id="ARBA00023136"/>
    </source>
</evidence>
<dbReference type="PROSITE" id="PS50113">
    <property type="entry name" value="PAC"/>
    <property type="match status" value="1"/>
</dbReference>
<dbReference type="InterPro" id="IPR003661">
    <property type="entry name" value="HisK_dim/P_dom"/>
</dbReference>
<dbReference type="GO" id="GO:0007234">
    <property type="term" value="P:osmosensory signaling via phosphorelay pathway"/>
    <property type="evidence" value="ECO:0007669"/>
    <property type="project" value="TreeGrafter"/>
</dbReference>
<dbReference type="AlphaFoldDB" id="A0A364Y1P1"/>
<dbReference type="GO" id="GO:0016020">
    <property type="term" value="C:membrane"/>
    <property type="evidence" value="ECO:0007669"/>
    <property type="project" value="UniProtKB-SubCell"/>
</dbReference>
<dbReference type="InterPro" id="IPR013656">
    <property type="entry name" value="PAS_4"/>
</dbReference>
<dbReference type="SMART" id="SM00387">
    <property type="entry name" value="HATPase_c"/>
    <property type="match status" value="1"/>
</dbReference>
<dbReference type="PRINTS" id="PR00344">
    <property type="entry name" value="BCTRLSENSOR"/>
</dbReference>
<comment type="catalytic activity">
    <reaction evidence="1">
        <text>ATP + protein L-histidine = ADP + protein N-phospho-L-histidine.</text>
        <dbReference type="EC" id="2.7.13.3"/>
    </reaction>
</comment>
<keyword evidence="4" id="KW-0808">Transferase</keyword>
<dbReference type="SUPFAM" id="SSF47384">
    <property type="entry name" value="Homodimeric domain of signal transducing histidine kinase"/>
    <property type="match status" value="1"/>
</dbReference>
<evidence type="ECO:0000313" key="11">
    <source>
        <dbReference type="Proteomes" id="UP000251889"/>
    </source>
</evidence>
<dbReference type="GO" id="GO:0000155">
    <property type="term" value="F:phosphorelay sensor kinase activity"/>
    <property type="evidence" value="ECO:0007669"/>
    <property type="project" value="InterPro"/>
</dbReference>
<reference evidence="10 11" key="1">
    <citation type="submission" date="2018-06" db="EMBL/GenBank/DDBJ databases">
        <title>Chryseolinea flavus sp. nov., a member of the phylum Bacteroidetes isolated from soil.</title>
        <authorList>
            <person name="Li Y."/>
            <person name="Wang J."/>
        </authorList>
    </citation>
    <scope>NUCLEOTIDE SEQUENCE [LARGE SCALE GENOMIC DNA]</scope>
    <source>
        <strain evidence="10 11">SDU1-6</strain>
    </source>
</reference>
<dbReference type="PROSITE" id="PS50109">
    <property type="entry name" value="HIS_KIN"/>
    <property type="match status" value="1"/>
</dbReference>
<dbReference type="InterPro" id="IPR000014">
    <property type="entry name" value="PAS"/>
</dbReference>
<dbReference type="InterPro" id="IPR000700">
    <property type="entry name" value="PAS-assoc_C"/>
</dbReference>
<dbReference type="EMBL" id="QMFY01000008">
    <property type="protein sequence ID" value="RAW00017.1"/>
    <property type="molecule type" value="Genomic_DNA"/>
</dbReference>
<keyword evidence="6 7" id="KW-0472">Membrane</keyword>
<dbReference type="Proteomes" id="UP000251889">
    <property type="component" value="Unassembled WGS sequence"/>
</dbReference>
<dbReference type="SUPFAM" id="SSF55874">
    <property type="entry name" value="ATPase domain of HSP90 chaperone/DNA topoisomerase II/histidine kinase"/>
    <property type="match status" value="1"/>
</dbReference>
<dbReference type="Gene3D" id="3.30.565.10">
    <property type="entry name" value="Histidine kinase-like ATPase, C-terminal domain"/>
    <property type="match status" value="1"/>
</dbReference>
<feature type="domain" description="PAC" evidence="9">
    <location>
        <begin position="257"/>
        <end position="310"/>
    </location>
</feature>
<keyword evidence="3" id="KW-0597">Phosphoprotein</keyword>
<keyword evidence="11" id="KW-1185">Reference proteome</keyword>
<keyword evidence="7" id="KW-0812">Transmembrane</keyword>
<dbReference type="Pfam" id="PF08448">
    <property type="entry name" value="PAS_4"/>
    <property type="match status" value="1"/>
</dbReference>
<dbReference type="InterPro" id="IPR003594">
    <property type="entry name" value="HATPase_dom"/>
</dbReference>
<dbReference type="RefSeq" id="WP_112747855.1">
    <property type="nucleotide sequence ID" value="NZ_QMFY01000008.1"/>
</dbReference>
<dbReference type="PANTHER" id="PTHR42878:SF15">
    <property type="entry name" value="BACTERIOPHYTOCHROME"/>
    <property type="match status" value="1"/>
</dbReference>
<dbReference type="InterPro" id="IPR005467">
    <property type="entry name" value="His_kinase_dom"/>
</dbReference>
<sequence length="532" mass="60539">MSVNYQLIFESLPGMYYVLLPNFTIAAVSDVFLRSTMTTREMLIGKALFDIFPENPEETAARGEASMRMSLQYVLDHKITHTMAIVKYDIRTPDGKYDERYWSPVNHPVLDAHGSVAYIIHQVKDVTELMRKQTKEERAYQLKEIATEYEAELYQRAQEIEKINSSLINEVAERKLAEEKARATQTLLQATIESHKDLLIFSVDRNYRYLIFNSAFRISTFNAYGTIVDAGSSLLECITIEEDRKHAKENLDRALDGENHVTIEQYGDTARFFFETRYTPIFGERDEVVGVTVQSANITDRKRAEEQIQMLNHELESFTYSVAHDLRAPLRAIDGYAGMFKEGFGATINAEGHRLLDVIMKNAKRMGKLIDDLLDFSRVGKLVARQQVVDMNSLVAMVIAEQFDHVKDKVKFTISTLDEAKCDSNLMKQVLANLLSNAVKYSQHEKHPEVTMGSTRGMSEVVFFVKDNGVGFDMNYVDKLFGVFQRLHKANEFEGTGVGLAIVHRIIVKHGGRVWAESEIGKGATFFFSLPL</sequence>
<dbReference type="InterPro" id="IPR036097">
    <property type="entry name" value="HisK_dim/P_sf"/>
</dbReference>
<accession>A0A364Y1P1</accession>
<evidence type="ECO:0000256" key="5">
    <source>
        <dbReference type="ARBA" id="ARBA00022777"/>
    </source>
</evidence>
<evidence type="ECO:0000256" key="3">
    <source>
        <dbReference type="ARBA" id="ARBA00022553"/>
    </source>
</evidence>
<dbReference type="OrthoDB" id="9766459at2"/>
<dbReference type="GO" id="GO:0000156">
    <property type="term" value="F:phosphorelay response regulator activity"/>
    <property type="evidence" value="ECO:0007669"/>
    <property type="project" value="TreeGrafter"/>
</dbReference>
<dbReference type="Gene3D" id="3.30.450.20">
    <property type="entry name" value="PAS domain"/>
    <property type="match status" value="2"/>
</dbReference>
<dbReference type="CDD" id="cd00082">
    <property type="entry name" value="HisKA"/>
    <property type="match status" value="1"/>
</dbReference>
<evidence type="ECO:0000259" key="9">
    <source>
        <dbReference type="PROSITE" id="PS50113"/>
    </source>
</evidence>
<evidence type="ECO:0000256" key="1">
    <source>
        <dbReference type="ARBA" id="ARBA00000085"/>
    </source>
</evidence>
<dbReference type="InterPro" id="IPR036890">
    <property type="entry name" value="HATPase_C_sf"/>
</dbReference>
<dbReference type="SMART" id="SM00388">
    <property type="entry name" value="HisKA"/>
    <property type="match status" value="1"/>
</dbReference>
<keyword evidence="5" id="KW-0418">Kinase</keyword>
<evidence type="ECO:0000256" key="7">
    <source>
        <dbReference type="SAM" id="Phobius"/>
    </source>
</evidence>
<evidence type="ECO:0000313" key="10">
    <source>
        <dbReference type="EMBL" id="RAW00017.1"/>
    </source>
</evidence>
<organism evidence="10 11">
    <name type="scientific">Pseudochryseolinea flava</name>
    <dbReference type="NCBI Taxonomy" id="2059302"/>
    <lineage>
        <taxon>Bacteria</taxon>
        <taxon>Pseudomonadati</taxon>
        <taxon>Bacteroidota</taxon>
        <taxon>Cytophagia</taxon>
        <taxon>Cytophagales</taxon>
        <taxon>Fulvivirgaceae</taxon>
        <taxon>Pseudochryseolinea</taxon>
    </lineage>
</organism>
<dbReference type="SUPFAM" id="SSF55785">
    <property type="entry name" value="PYP-like sensor domain (PAS domain)"/>
    <property type="match status" value="2"/>
</dbReference>
<dbReference type="InterPro" id="IPR004358">
    <property type="entry name" value="Sig_transdc_His_kin-like_C"/>
</dbReference>
<comment type="caution">
    <text evidence="10">The sequence shown here is derived from an EMBL/GenBank/DDBJ whole genome shotgun (WGS) entry which is preliminary data.</text>
</comment>
<name>A0A364Y1P1_9BACT</name>
<dbReference type="InterPro" id="IPR035965">
    <property type="entry name" value="PAS-like_dom_sf"/>
</dbReference>
<dbReference type="InterPro" id="IPR050351">
    <property type="entry name" value="BphY/WalK/GraS-like"/>
</dbReference>
<keyword evidence="7" id="KW-1133">Transmembrane helix</keyword>
<proteinExistence type="predicted"/>
<feature type="transmembrane region" description="Helical" evidence="7">
    <location>
        <begin position="15"/>
        <end position="33"/>
    </location>
</feature>
<dbReference type="Pfam" id="PF00512">
    <property type="entry name" value="HisKA"/>
    <property type="match status" value="1"/>
</dbReference>
<dbReference type="EC" id="2.7.13.3" evidence="2"/>
<dbReference type="Pfam" id="PF13426">
    <property type="entry name" value="PAS_9"/>
    <property type="match status" value="1"/>
</dbReference>
<dbReference type="GO" id="GO:0030295">
    <property type="term" value="F:protein kinase activator activity"/>
    <property type="evidence" value="ECO:0007669"/>
    <property type="project" value="TreeGrafter"/>
</dbReference>
<evidence type="ECO:0000259" key="8">
    <source>
        <dbReference type="PROSITE" id="PS50109"/>
    </source>
</evidence>
<dbReference type="FunFam" id="3.30.565.10:FF:000006">
    <property type="entry name" value="Sensor histidine kinase WalK"/>
    <property type="match status" value="1"/>
</dbReference>
<dbReference type="PANTHER" id="PTHR42878">
    <property type="entry name" value="TWO-COMPONENT HISTIDINE KINASE"/>
    <property type="match status" value="1"/>
</dbReference>
<evidence type="ECO:0000256" key="4">
    <source>
        <dbReference type="ARBA" id="ARBA00022679"/>
    </source>
</evidence>
<dbReference type="Pfam" id="PF02518">
    <property type="entry name" value="HATPase_c"/>
    <property type="match status" value="1"/>
</dbReference>
<dbReference type="Gene3D" id="1.10.287.130">
    <property type="match status" value="1"/>
</dbReference>
<gene>
    <name evidence="10" type="ORF">DQQ10_15790</name>
</gene>
<feature type="domain" description="Histidine kinase" evidence="8">
    <location>
        <begin position="321"/>
        <end position="532"/>
    </location>
</feature>
<evidence type="ECO:0000256" key="2">
    <source>
        <dbReference type="ARBA" id="ARBA00012438"/>
    </source>
</evidence>